<reference evidence="3" key="1">
    <citation type="submission" date="2014-04" db="EMBL/GenBank/DDBJ databases">
        <title>Evolutionary Origins and Diversification of the Mycorrhizal Mutualists.</title>
        <authorList>
            <consortium name="DOE Joint Genome Institute"/>
            <consortium name="Mycorrhizal Genomics Consortium"/>
            <person name="Kohler A."/>
            <person name="Kuo A."/>
            <person name="Nagy L.G."/>
            <person name="Floudas D."/>
            <person name="Copeland A."/>
            <person name="Barry K.W."/>
            <person name="Cichocki N."/>
            <person name="Veneault-Fourrey C."/>
            <person name="LaButti K."/>
            <person name="Lindquist E.A."/>
            <person name="Lipzen A."/>
            <person name="Lundell T."/>
            <person name="Morin E."/>
            <person name="Murat C."/>
            <person name="Riley R."/>
            <person name="Ohm R."/>
            <person name="Sun H."/>
            <person name="Tunlid A."/>
            <person name="Henrissat B."/>
            <person name="Grigoriev I.V."/>
            <person name="Hibbett D.S."/>
            <person name="Martin F."/>
        </authorList>
    </citation>
    <scope>NUCLEOTIDE SEQUENCE [LARGE SCALE GENOMIC DNA]</scope>
    <source>
        <strain evidence="3">FD-334 SS-4</strain>
    </source>
</reference>
<dbReference type="AlphaFoldDB" id="A0A0D2MWM8"/>
<dbReference type="EMBL" id="KN817521">
    <property type="protein sequence ID" value="KJA28428.1"/>
    <property type="molecule type" value="Genomic_DNA"/>
</dbReference>
<evidence type="ECO:0000313" key="3">
    <source>
        <dbReference type="Proteomes" id="UP000054270"/>
    </source>
</evidence>
<dbReference type="Proteomes" id="UP000054270">
    <property type="component" value="Unassembled WGS sequence"/>
</dbReference>
<keyword evidence="3" id="KW-1185">Reference proteome</keyword>
<feature type="region of interest" description="Disordered" evidence="1">
    <location>
        <begin position="19"/>
        <end position="111"/>
    </location>
</feature>
<evidence type="ECO:0000256" key="1">
    <source>
        <dbReference type="SAM" id="MobiDB-lite"/>
    </source>
</evidence>
<evidence type="ECO:0000313" key="2">
    <source>
        <dbReference type="EMBL" id="KJA28428.1"/>
    </source>
</evidence>
<accession>A0A0D2MWM8</accession>
<name>A0A0D2MWM8_HYPSF</name>
<protein>
    <submittedName>
        <fullName evidence="2">Uncharacterized protein</fullName>
    </submittedName>
</protein>
<organism evidence="2 3">
    <name type="scientific">Hypholoma sublateritium (strain FD-334 SS-4)</name>
    <dbReference type="NCBI Taxonomy" id="945553"/>
    <lineage>
        <taxon>Eukaryota</taxon>
        <taxon>Fungi</taxon>
        <taxon>Dikarya</taxon>
        <taxon>Basidiomycota</taxon>
        <taxon>Agaricomycotina</taxon>
        <taxon>Agaricomycetes</taxon>
        <taxon>Agaricomycetidae</taxon>
        <taxon>Agaricales</taxon>
        <taxon>Agaricineae</taxon>
        <taxon>Strophariaceae</taxon>
        <taxon>Hypholoma</taxon>
    </lineage>
</organism>
<sequence>MFFMNKAWQLTEFSSHHAAQLEKPGAQSLRDPLIPKAPSQTSEKYPAIDVTPAAGKDSLSPIVSASSGPGRVPWLDEISHHPMHSPHPVPSLPKDASGEKPPTLDDGEDGEWELELDCPPQYCNGTLNDSGYDSASDVDCIIDENGVGIIWHVGGEYDGAPVGDAVNNAEDESDFLHVDIFPAEMYFRTMSLRATVARYAGLHSEDGGGE</sequence>
<proteinExistence type="predicted"/>
<gene>
    <name evidence="2" type="ORF">HYPSUDRAFT_702499</name>
</gene>